<dbReference type="SMART" id="SM01134">
    <property type="entry name" value="DeoRC"/>
    <property type="match status" value="1"/>
</dbReference>
<dbReference type="InterPro" id="IPR018356">
    <property type="entry name" value="Tscrpt_reg_HTH_DeoR_CS"/>
</dbReference>
<keyword evidence="6" id="KW-1185">Reference proteome</keyword>
<sequence length="260" mass="27650">MTTHTRRARLLELLGDRHRIDVNEAARQLGVSAATVRRDLRELANRQLLVRTHGGALPSGVSHELPLRHKSTRRAEDKLRIAQAAAALVPAGAVVGLNGGSTTTEVARELAARPDLMTGGRTALTVVTNAINIAAELAVRPHIRTVVTGGLARPTSYELTGLPATLVLEHVSLDYAVLGVAALDPEAGAATAEESEAQVNRVMANRARTVVVVADSGKLGRRAFATFCPPHQIDLLLTDTRASDTLVSAFQIRGIPVQRC</sequence>
<protein>
    <submittedName>
        <fullName evidence="5">Alkaline phosphatase</fullName>
    </submittedName>
</protein>
<dbReference type="AlphaFoldDB" id="A0A2V4P349"/>
<dbReference type="Gene3D" id="1.10.10.10">
    <property type="entry name" value="Winged helix-like DNA-binding domain superfamily/Winged helix DNA-binding domain"/>
    <property type="match status" value="1"/>
</dbReference>
<dbReference type="InterPro" id="IPR014036">
    <property type="entry name" value="DeoR-like_C"/>
</dbReference>
<dbReference type="SUPFAM" id="SSF100950">
    <property type="entry name" value="NagB/RpiA/CoA transferase-like"/>
    <property type="match status" value="1"/>
</dbReference>
<dbReference type="Gene3D" id="3.40.50.1360">
    <property type="match status" value="1"/>
</dbReference>
<dbReference type="GO" id="GO:0003677">
    <property type="term" value="F:DNA binding"/>
    <property type="evidence" value="ECO:0007669"/>
    <property type="project" value="UniProtKB-KW"/>
</dbReference>
<proteinExistence type="predicted"/>
<evidence type="ECO:0000313" key="6">
    <source>
        <dbReference type="Proteomes" id="UP000248039"/>
    </source>
</evidence>
<dbReference type="InterPro" id="IPR037171">
    <property type="entry name" value="NagB/RpiA_transferase-like"/>
</dbReference>
<dbReference type="InterPro" id="IPR036390">
    <property type="entry name" value="WH_DNA-bd_sf"/>
</dbReference>
<evidence type="ECO:0000256" key="3">
    <source>
        <dbReference type="ARBA" id="ARBA00023163"/>
    </source>
</evidence>
<organism evidence="5 6">
    <name type="scientific">Streptomyces tateyamensis</name>
    <dbReference type="NCBI Taxonomy" id="565073"/>
    <lineage>
        <taxon>Bacteria</taxon>
        <taxon>Bacillati</taxon>
        <taxon>Actinomycetota</taxon>
        <taxon>Actinomycetes</taxon>
        <taxon>Kitasatosporales</taxon>
        <taxon>Streptomycetaceae</taxon>
        <taxon>Streptomyces</taxon>
    </lineage>
</organism>
<accession>A0A2V4P349</accession>
<dbReference type="PROSITE" id="PS51000">
    <property type="entry name" value="HTH_DEOR_2"/>
    <property type="match status" value="1"/>
</dbReference>
<comment type="caution">
    <text evidence="5">The sequence shown here is derived from an EMBL/GenBank/DDBJ whole genome shotgun (WGS) entry which is preliminary data.</text>
</comment>
<dbReference type="GO" id="GO:0003700">
    <property type="term" value="F:DNA-binding transcription factor activity"/>
    <property type="evidence" value="ECO:0007669"/>
    <property type="project" value="InterPro"/>
</dbReference>
<reference evidence="5 6" key="1">
    <citation type="submission" date="2018-03" db="EMBL/GenBank/DDBJ databases">
        <title>Bioinformatic expansion and discovery of thiopeptide antibiotics.</title>
        <authorList>
            <person name="Schwalen C.J."/>
            <person name="Hudson G.A."/>
            <person name="Mitchell D.A."/>
        </authorList>
    </citation>
    <scope>NUCLEOTIDE SEQUENCE [LARGE SCALE GENOMIC DNA]</scope>
    <source>
        <strain evidence="5 6">ATCC 21389</strain>
    </source>
</reference>
<dbReference type="PANTHER" id="PTHR30363:SF44">
    <property type="entry name" value="AGA OPERON TRANSCRIPTIONAL REPRESSOR-RELATED"/>
    <property type="match status" value="1"/>
</dbReference>
<feature type="domain" description="HTH deoR-type" evidence="4">
    <location>
        <begin position="3"/>
        <end position="58"/>
    </location>
</feature>
<dbReference type="Pfam" id="PF08220">
    <property type="entry name" value="HTH_DeoR"/>
    <property type="match status" value="1"/>
</dbReference>
<dbReference type="SMART" id="SM00420">
    <property type="entry name" value="HTH_DEOR"/>
    <property type="match status" value="1"/>
</dbReference>
<dbReference type="Proteomes" id="UP000248039">
    <property type="component" value="Unassembled WGS sequence"/>
</dbReference>
<dbReference type="EMBL" id="PYBW01000048">
    <property type="protein sequence ID" value="PYC78698.1"/>
    <property type="molecule type" value="Genomic_DNA"/>
</dbReference>
<name>A0A2V4P349_9ACTN</name>
<evidence type="ECO:0000256" key="1">
    <source>
        <dbReference type="ARBA" id="ARBA00023015"/>
    </source>
</evidence>
<dbReference type="InterPro" id="IPR050313">
    <property type="entry name" value="Carb_Metab_HTH_regulators"/>
</dbReference>
<keyword evidence="2" id="KW-0238">DNA-binding</keyword>
<dbReference type="PANTHER" id="PTHR30363">
    <property type="entry name" value="HTH-TYPE TRANSCRIPTIONAL REGULATOR SRLR-RELATED"/>
    <property type="match status" value="1"/>
</dbReference>
<dbReference type="PROSITE" id="PS00894">
    <property type="entry name" value="HTH_DEOR_1"/>
    <property type="match status" value="1"/>
</dbReference>
<evidence type="ECO:0000313" key="5">
    <source>
        <dbReference type="EMBL" id="PYC78698.1"/>
    </source>
</evidence>
<keyword evidence="3" id="KW-0804">Transcription</keyword>
<dbReference type="OrthoDB" id="7688673at2"/>
<dbReference type="InterPro" id="IPR001034">
    <property type="entry name" value="DeoR_HTH"/>
</dbReference>
<dbReference type="SUPFAM" id="SSF46785">
    <property type="entry name" value="Winged helix' DNA-binding domain"/>
    <property type="match status" value="1"/>
</dbReference>
<evidence type="ECO:0000256" key="2">
    <source>
        <dbReference type="ARBA" id="ARBA00023125"/>
    </source>
</evidence>
<dbReference type="RefSeq" id="WP_110669993.1">
    <property type="nucleotide sequence ID" value="NZ_PYBW01000048.1"/>
</dbReference>
<dbReference type="Pfam" id="PF00455">
    <property type="entry name" value="DeoRC"/>
    <property type="match status" value="1"/>
</dbReference>
<gene>
    <name evidence="5" type="ORF">C7C46_15490</name>
</gene>
<dbReference type="InterPro" id="IPR036388">
    <property type="entry name" value="WH-like_DNA-bd_sf"/>
</dbReference>
<evidence type="ECO:0000259" key="4">
    <source>
        <dbReference type="PROSITE" id="PS51000"/>
    </source>
</evidence>
<dbReference type="PRINTS" id="PR00037">
    <property type="entry name" value="HTHLACR"/>
</dbReference>
<keyword evidence="1" id="KW-0805">Transcription regulation</keyword>